<evidence type="ECO:0000256" key="1">
    <source>
        <dbReference type="ARBA" id="ARBA00008138"/>
    </source>
</evidence>
<dbReference type="Pfam" id="PF04072">
    <property type="entry name" value="LCM"/>
    <property type="match status" value="1"/>
</dbReference>
<evidence type="ECO:0000256" key="4">
    <source>
        <dbReference type="SAM" id="MobiDB-lite"/>
    </source>
</evidence>
<sequence length="572" mass="62483">MVPLLCLGIADRGLVHAPQQETRRVSPADHDDAEAAEFGPILRHLHNAILRAMGPNRLYVCAVAETSPHFHMLLVPRNYDAQATGLLSFTPRQLNGPQRSFGELLRIFYSFVRNQRERMRLAAMLCRLPGRASLSSLSEMNEIGRTAFFVNELRSREAQRANPKLFDDVYSSRFSTDATRSMAEAVTAKFPFFLLWMGARTRYIDDRVRAGIRAGATQLVLLGSGLDSRALRFPQLKTFEVDQPSVLEYKRKVLPELPSELLAVPYPPGYVGADVLGELEANNGFDRAKPTIFIWEGNNMYVHSPFWFLGTWLRYMQNATAFACLRPLLRDTSAAMVLMDTLTARIARPDGRVDTGDAAVDSCLQSLMDTLGGGKNVWIGPWDVASTADDLGFVLQDSTDALAVIEDVYGTTNIAEDLLDGDPGMAHIVTTITREKTTTDYKAMEDDAAVKAEAASIVAAARKDQEERAKAQEAAKNAKTPEELQALINSRLKSSMAGRSSVLSQPAVPPPSGPGASPMAGGTSASIKAEAAAVVATAQRERNERIAAQKAVKTASPEELQAMINARLSNLT</sequence>
<name>A0AAD7U8B7_9STRA</name>
<dbReference type="InterPro" id="IPR036265">
    <property type="entry name" value="HIT-like_sf"/>
</dbReference>
<reference evidence="5" key="1">
    <citation type="submission" date="2023-01" db="EMBL/GenBank/DDBJ databases">
        <title>Metagenome sequencing of chrysophaentin producing Chrysophaeum taylorii.</title>
        <authorList>
            <person name="Davison J."/>
            <person name="Bewley C."/>
        </authorList>
    </citation>
    <scope>NUCLEOTIDE SEQUENCE</scope>
    <source>
        <strain evidence="5">NIES-1699</strain>
    </source>
</reference>
<dbReference type="EMBL" id="JAQMWT010000548">
    <property type="protein sequence ID" value="KAJ8599695.1"/>
    <property type="molecule type" value="Genomic_DNA"/>
</dbReference>
<dbReference type="NCBIfam" id="TIGR00027">
    <property type="entry name" value="mthyl_TIGR00027"/>
    <property type="match status" value="1"/>
</dbReference>
<keyword evidence="2" id="KW-0489">Methyltransferase</keyword>
<proteinExistence type="inferred from homology"/>
<dbReference type="PANTHER" id="PTHR43619">
    <property type="entry name" value="S-ADENOSYL-L-METHIONINE-DEPENDENT METHYLTRANSFERASE YKTD-RELATED"/>
    <property type="match status" value="1"/>
</dbReference>
<evidence type="ECO:0008006" key="7">
    <source>
        <dbReference type="Google" id="ProtNLM"/>
    </source>
</evidence>
<dbReference type="Gene3D" id="3.40.50.150">
    <property type="entry name" value="Vaccinia Virus protein VP39"/>
    <property type="match status" value="1"/>
</dbReference>
<dbReference type="InterPro" id="IPR011610">
    <property type="entry name" value="SAM_mthyl_Trfase_ML2640-like"/>
</dbReference>
<evidence type="ECO:0000313" key="6">
    <source>
        <dbReference type="Proteomes" id="UP001230188"/>
    </source>
</evidence>
<dbReference type="GO" id="GO:0032259">
    <property type="term" value="P:methylation"/>
    <property type="evidence" value="ECO:0007669"/>
    <property type="project" value="UniProtKB-KW"/>
</dbReference>
<gene>
    <name evidence="5" type="ORF">CTAYLR_004760</name>
</gene>
<dbReference type="SUPFAM" id="SSF53335">
    <property type="entry name" value="S-adenosyl-L-methionine-dependent methyltransferases"/>
    <property type="match status" value="1"/>
</dbReference>
<dbReference type="Gene3D" id="3.30.428.10">
    <property type="entry name" value="HIT-like"/>
    <property type="match status" value="1"/>
</dbReference>
<feature type="region of interest" description="Disordered" evidence="4">
    <location>
        <begin position="498"/>
        <end position="540"/>
    </location>
</feature>
<dbReference type="SUPFAM" id="SSF54197">
    <property type="entry name" value="HIT-like"/>
    <property type="match status" value="1"/>
</dbReference>
<dbReference type="InterPro" id="IPR029063">
    <property type="entry name" value="SAM-dependent_MTases_sf"/>
</dbReference>
<keyword evidence="3" id="KW-0808">Transferase</keyword>
<comment type="similarity">
    <text evidence="1">Belongs to the UPF0677 family.</text>
</comment>
<feature type="compositionally biased region" description="Basic and acidic residues" evidence="4">
    <location>
        <begin position="463"/>
        <end position="473"/>
    </location>
</feature>
<protein>
    <recommendedName>
        <fullName evidence="7">S-adenosyl-L-methionine-dependent methyltransferase</fullName>
    </recommendedName>
</protein>
<feature type="compositionally biased region" description="Low complexity" evidence="4">
    <location>
        <begin position="514"/>
        <end position="538"/>
    </location>
</feature>
<dbReference type="InterPro" id="IPR007213">
    <property type="entry name" value="Ppm1/Ppm2/Tcmp"/>
</dbReference>
<accession>A0AAD7U8B7</accession>
<feature type="region of interest" description="Disordered" evidence="4">
    <location>
        <begin position="463"/>
        <end position="483"/>
    </location>
</feature>
<comment type="caution">
    <text evidence="5">The sequence shown here is derived from an EMBL/GenBank/DDBJ whole genome shotgun (WGS) entry which is preliminary data.</text>
</comment>
<evidence type="ECO:0000256" key="2">
    <source>
        <dbReference type="ARBA" id="ARBA00022603"/>
    </source>
</evidence>
<dbReference type="AlphaFoldDB" id="A0AAD7U8B7"/>
<evidence type="ECO:0000256" key="3">
    <source>
        <dbReference type="ARBA" id="ARBA00022679"/>
    </source>
</evidence>
<dbReference type="Proteomes" id="UP001230188">
    <property type="component" value="Unassembled WGS sequence"/>
</dbReference>
<keyword evidence="6" id="KW-1185">Reference proteome</keyword>
<organism evidence="5 6">
    <name type="scientific">Chrysophaeum taylorii</name>
    <dbReference type="NCBI Taxonomy" id="2483200"/>
    <lineage>
        <taxon>Eukaryota</taxon>
        <taxon>Sar</taxon>
        <taxon>Stramenopiles</taxon>
        <taxon>Ochrophyta</taxon>
        <taxon>Pelagophyceae</taxon>
        <taxon>Pelagomonadales</taxon>
        <taxon>Pelagomonadaceae</taxon>
        <taxon>Chrysophaeum</taxon>
    </lineage>
</organism>
<evidence type="ECO:0000313" key="5">
    <source>
        <dbReference type="EMBL" id="KAJ8599695.1"/>
    </source>
</evidence>
<dbReference type="PANTHER" id="PTHR43619:SF2">
    <property type="entry name" value="S-ADENOSYL-L-METHIONINE-DEPENDENT METHYLTRANSFERASES SUPERFAMILY PROTEIN"/>
    <property type="match status" value="1"/>
</dbReference>
<dbReference type="GO" id="GO:0008168">
    <property type="term" value="F:methyltransferase activity"/>
    <property type="evidence" value="ECO:0007669"/>
    <property type="project" value="UniProtKB-KW"/>
</dbReference>